<dbReference type="EMBL" id="BSFQ01000017">
    <property type="protein sequence ID" value="GLL12928.1"/>
    <property type="molecule type" value="Genomic_DNA"/>
</dbReference>
<accession>A0A9W6NXP6</accession>
<dbReference type="Gene3D" id="3.10.450.50">
    <property type="match status" value="1"/>
</dbReference>
<evidence type="ECO:0000313" key="1">
    <source>
        <dbReference type="EMBL" id="GLL12928.1"/>
    </source>
</evidence>
<comment type="caution">
    <text evidence="1">The sequence shown here is derived from an EMBL/GenBank/DDBJ whole genome shotgun (WGS) entry which is preliminary data.</text>
</comment>
<dbReference type="InterPro" id="IPR032710">
    <property type="entry name" value="NTF2-like_dom_sf"/>
</dbReference>
<evidence type="ECO:0008006" key="3">
    <source>
        <dbReference type="Google" id="ProtNLM"/>
    </source>
</evidence>
<dbReference type="AlphaFoldDB" id="A0A9W6NXP6"/>
<dbReference type="InterPro" id="IPR024507">
    <property type="entry name" value="AtzH-like"/>
</dbReference>
<proteinExistence type="predicted"/>
<dbReference type="RefSeq" id="WP_231498110.1">
    <property type="nucleotide sequence ID" value="NZ_BSFQ01000017.1"/>
</dbReference>
<organism evidence="1 2">
    <name type="scientific">Pseudonocardia halophobica</name>
    <dbReference type="NCBI Taxonomy" id="29401"/>
    <lineage>
        <taxon>Bacteria</taxon>
        <taxon>Bacillati</taxon>
        <taxon>Actinomycetota</taxon>
        <taxon>Actinomycetes</taxon>
        <taxon>Pseudonocardiales</taxon>
        <taxon>Pseudonocardiaceae</taxon>
        <taxon>Pseudonocardia</taxon>
    </lineage>
</organism>
<evidence type="ECO:0000313" key="2">
    <source>
        <dbReference type="Proteomes" id="UP001143463"/>
    </source>
</evidence>
<reference evidence="1" key="1">
    <citation type="journal article" date="2014" name="Int. J. Syst. Evol. Microbiol.">
        <title>Complete genome sequence of Corynebacterium casei LMG S-19264T (=DSM 44701T), isolated from a smear-ripened cheese.</title>
        <authorList>
            <consortium name="US DOE Joint Genome Institute (JGI-PGF)"/>
            <person name="Walter F."/>
            <person name="Albersmeier A."/>
            <person name="Kalinowski J."/>
            <person name="Ruckert C."/>
        </authorList>
    </citation>
    <scope>NUCLEOTIDE SEQUENCE</scope>
    <source>
        <strain evidence="1">VKM Ac-1069</strain>
    </source>
</reference>
<dbReference type="Pfam" id="PF11533">
    <property type="entry name" value="AtzH-like"/>
    <property type="match status" value="1"/>
</dbReference>
<name>A0A9W6NXP6_9PSEU</name>
<protein>
    <recommendedName>
        <fullName evidence="3">DUF4440 domain-containing protein</fullName>
    </recommendedName>
</protein>
<sequence>MTGVLPGLPGPSAAGAGAHVPVAGTLGAADVPAAPGAGSRIDAPEVVAEVRAVFERYERALREADVATLTALFWADPRCVRYGVADRQHGADEIAEWRRANPGVPPGRTLTETVVVAIGDAAAVVSTLFGYPGGATEGRQTQTWVRFPDLDGHGGWRIVAAHVSEVPL</sequence>
<keyword evidence="2" id="KW-1185">Reference proteome</keyword>
<dbReference type="Proteomes" id="UP001143463">
    <property type="component" value="Unassembled WGS sequence"/>
</dbReference>
<gene>
    <name evidence="1" type="ORF">GCM10017577_40700</name>
</gene>
<reference evidence="1" key="2">
    <citation type="submission" date="2023-01" db="EMBL/GenBank/DDBJ databases">
        <authorList>
            <person name="Sun Q."/>
            <person name="Evtushenko L."/>
        </authorList>
    </citation>
    <scope>NUCLEOTIDE SEQUENCE</scope>
    <source>
        <strain evidence="1">VKM Ac-1069</strain>
    </source>
</reference>
<dbReference type="SUPFAM" id="SSF54427">
    <property type="entry name" value="NTF2-like"/>
    <property type="match status" value="1"/>
</dbReference>